<dbReference type="InterPro" id="IPR010621">
    <property type="entry name" value="DUF1214"/>
</dbReference>
<dbReference type="PANTHER" id="PTHR36509:SF2">
    <property type="entry name" value="BLL3101 PROTEIN"/>
    <property type="match status" value="1"/>
</dbReference>
<feature type="domain" description="DUF1254" evidence="3">
    <location>
        <begin position="65"/>
        <end position="206"/>
    </location>
</feature>
<dbReference type="PANTHER" id="PTHR36509">
    <property type="entry name" value="BLL3101 PROTEIN"/>
    <property type="match status" value="1"/>
</dbReference>
<evidence type="ECO:0008006" key="6">
    <source>
        <dbReference type="Google" id="ProtNLM"/>
    </source>
</evidence>
<feature type="domain" description="DUF1214" evidence="2">
    <location>
        <begin position="359"/>
        <end position="470"/>
    </location>
</feature>
<proteinExistence type="predicted"/>
<evidence type="ECO:0000256" key="1">
    <source>
        <dbReference type="SAM" id="SignalP"/>
    </source>
</evidence>
<evidence type="ECO:0000313" key="4">
    <source>
        <dbReference type="EMBL" id="KAF5851706.1"/>
    </source>
</evidence>
<dbReference type="Pfam" id="PF06742">
    <property type="entry name" value="DUF1214"/>
    <property type="match status" value="1"/>
</dbReference>
<dbReference type="Gene3D" id="2.60.40.1610">
    <property type="entry name" value="Domain of unknown function DUF1254"/>
    <property type="match status" value="1"/>
</dbReference>
<feature type="chain" id="PRO_5034704286" description="DUF1254 domain-containing protein" evidence="1">
    <location>
        <begin position="24"/>
        <end position="521"/>
    </location>
</feature>
<reference evidence="4" key="1">
    <citation type="submission" date="2019-11" db="EMBL/GenBank/DDBJ databases">
        <title>Bipolaris sorokiniana Genome sequencing.</title>
        <authorList>
            <person name="Wang H."/>
        </authorList>
    </citation>
    <scope>NUCLEOTIDE SEQUENCE</scope>
</reference>
<dbReference type="AlphaFoldDB" id="A0A8H5ZM83"/>
<name>A0A8H5ZM83_COCSA</name>
<evidence type="ECO:0000259" key="2">
    <source>
        <dbReference type="Pfam" id="PF06742"/>
    </source>
</evidence>
<dbReference type="InterPro" id="IPR037050">
    <property type="entry name" value="DUF1254_sf"/>
</dbReference>
<dbReference type="Proteomes" id="UP000624244">
    <property type="component" value="Unassembled WGS sequence"/>
</dbReference>
<comment type="caution">
    <text evidence="4">The sequence shown here is derived from an EMBL/GenBank/DDBJ whole genome shotgun (WGS) entry which is preliminary data.</text>
</comment>
<dbReference type="InterPro" id="IPR010679">
    <property type="entry name" value="DUF1254"/>
</dbReference>
<gene>
    <name evidence="4" type="ORF">GGP41_000430</name>
</gene>
<protein>
    <recommendedName>
        <fullName evidence="6">DUF1254 domain-containing protein</fullName>
    </recommendedName>
</protein>
<evidence type="ECO:0000259" key="3">
    <source>
        <dbReference type="Pfam" id="PF06863"/>
    </source>
</evidence>
<dbReference type="SUPFAM" id="SSF160935">
    <property type="entry name" value="VPA0735-like"/>
    <property type="match status" value="1"/>
</dbReference>
<feature type="signal peptide" evidence="1">
    <location>
        <begin position="1"/>
        <end position="23"/>
    </location>
</feature>
<dbReference type="InterPro" id="IPR037049">
    <property type="entry name" value="DUF1214_C_sf"/>
</dbReference>
<dbReference type="EMBL" id="WNKQ01000004">
    <property type="protein sequence ID" value="KAF5851706.1"/>
    <property type="molecule type" value="Genomic_DNA"/>
</dbReference>
<sequence length="521" mass="56900">MKLSNYLLATSAYLEYLIPLAEATNVSTSCNSAAQDATAFAIQYAYPISQWQQAVTNILDAVDTPNTLWPYHSLSGPLNRTIVGPNADTLYIWAAIDLSHEDLVLTIPNISDGRNWIWPFYDIYGNNFAGMSINTNSPPGDYLIRRADDALVQPGIRYTAPAELSAYKGIISYATTYGILLGRILVRQNTTSDIAVIRNYQDHIFLRTVPRTLSQPFAAQAPRLSRELIDTSNAPNRVTGYLDLLAKIGHSNQPDLYADRYRVASKIGLAGIADGVYTPPPGINLTAAIIAANASISAAYSQNLVDVGNNWVIPKVKCQGIFGIEYGCRAYRALHGYLGLVQSENLFITNKSDNLTLGATSAFLFTFFGKPPIKSTGFWSLTVYGADQYLVPNELGRYVIGDRSTQLKFENGGLVYGNGSSAGLGTADGRFQVLLQPADIPPPDNWTSNWLPAPAGGGKLLYSIRFYSPAEAFTNGEYIFPTVETIEAIRPYISTEPTDMGPYLPRSHLSSAATPRVAFLR</sequence>
<keyword evidence="1" id="KW-0732">Signal</keyword>
<evidence type="ECO:0000313" key="5">
    <source>
        <dbReference type="Proteomes" id="UP000624244"/>
    </source>
</evidence>
<dbReference type="Pfam" id="PF06863">
    <property type="entry name" value="DUF1254"/>
    <property type="match status" value="1"/>
</dbReference>
<dbReference type="Gene3D" id="2.60.120.600">
    <property type="entry name" value="Domain of unknown function DUF1214, C-terminal domain"/>
    <property type="match status" value="1"/>
</dbReference>
<accession>A0A8H5ZM83</accession>
<organism evidence="4 5">
    <name type="scientific">Cochliobolus sativus</name>
    <name type="common">Common root rot and spot blotch fungus</name>
    <name type="synonym">Bipolaris sorokiniana</name>
    <dbReference type="NCBI Taxonomy" id="45130"/>
    <lineage>
        <taxon>Eukaryota</taxon>
        <taxon>Fungi</taxon>
        <taxon>Dikarya</taxon>
        <taxon>Ascomycota</taxon>
        <taxon>Pezizomycotina</taxon>
        <taxon>Dothideomycetes</taxon>
        <taxon>Pleosporomycetidae</taxon>
        <taxon>Pleosporales</taxon>
        <taxon>Pleosporineae</taxon>
        <taxon>Pleosporaceae</taxon>
        <taxon>Bipolaris</taxon>
    </lineage>
</organism>